<evidence type="ECO:0000313" key="1">
    <source>
        <dbReference type="EMBL" id="BES93859.1"/>
    </source>
</evidence>
<organism evidence="1 2">
    <name type="scientific">Nesidiocoris tenuis</name>
    <dbReference type="NCBI Taxonomy" id="355587"/>
    <lineage>
        <taxon>Eukaryota</taxon>
        <taxon>Metazoa</taxon>
        <taxon>Ecdysozoa</taxon>
        <taxon>Arthropoda</taxon>
        <taxon>Hexapoda</taxon>
        <taxon>Insecta</taxon>
        <taxon>Pterygota</taxon>
        <taxon>Neoptera</taxon>
        <taxon>Paraneoptera</taxon>
        <taxon>Hemiptera</taxon>
        <taxon>Heteroptera</taxon>
        <taxon>Panheteroptera</taxon>
        <taxon>Cimicomorpha</taxon>
        <taxon>Miridae</taxon>
        <taxon>Dicyphina</taxon>
        <taxon>Nesidiocoris</taxon>
    </lineage>
</organism>
<accession>A0ABN7AQX8</accession>
<sequence>MVGHMLEVTDLTDLTKWTNISSIISNAHTALRQEANPAGRGKIGEKLKDILGADGKTIKLKVDTLKATIKALAATYDLHYTYNPNNRDHWWGMAAPFLSFVNLFKHRLNEVRNGCEYFPIHKSATEIKLVGIGQSGLNGAHHTLMDD</sequence>
<proteinExistence type="predicted"/>
<evidence type="ECO:0000313" key="2">
    <source>
        <dbReference type="Proteomes" id="UP001307889"/>
    </source>
</evidence>
<name>A0ABN7AQX8_9HEMI</name>
<keyword evidence="2" id="KW-1185">Reference proteome</keyword>
<dbReference type="EMBL" id="AP028912">
    <property type="protein sequence ID" value="BES93859.1"/>
    <property type="molecule type" value="Genomic_DNA"/>
</dbReference>
<gene>
    <name evidence="1" type="ORF">NTJ_06668</name>
</gene>
<dbReference type="Proteomes" id="UP001307889">
    <property type="component" value="Chromosome 4"/>
</dbReference>
<reference evidence="1 2" key="1">
    <citation type="submission" date="2023-09" db="EMBL/GenBank/DDBJ databases">
        <title>Nesidiocoris tenuis whole genome shotgun sequence.</title>
        <authorList>
            <person name="Shibata T."/>
            <person name="Shimoda M."/>
            <person name="Kobayashi T."/>
            <person name="Uehara T."/>
        </authorList>
    </citation>
    <scope>NUCLEOTIDE SEQUENCE [LARGE SCALE GENOMIC DNA]</scope>
    <source>
        <strain evidence="1 2">Japan</strain>
    </source>
</reference>
<protein>
    <submittedName>
        <fullName evidence="1">Uncharacterized protein</fullName>
    </submittedName>
</protein>